<dbReference type="AlphaFoldDB" id="A0A5B7JSR2"/>
<comment type="caution">
    <text evidence="1">The sequence shown here is derived from an EMBL/GenBank/DDBJ whole genome shotgun (WGS) entry which is preliminary data.</text>
</comment>
<gene>
    <name evidence="1" type="ORF">E2C01_090561</name>
</gene>
<evidence type="ECO:0000313" key="2">
    <source>
        <dbReference type="Proteomes" id="UP000324222"/>
    </source>
</evidence>
<evidence type="ECO:0000313" key="1">
    <source>
        <dbReference type="EMBL" id="MPC95354.1"/>
    </source>
</evidence>
<name>A0A5B7JSR2_PORTR</name>
<reference evidence="1 2" key="1">
    <citation type="submission" date="2019-05" db="EMBL/GenBank/DDBJ databases">
        <title>Another draft genome of Portunus trituberculatus and its Hox gene families provides insights of decapod evolution.</title>
        <authorList>
            <person name="Jeong J.-H."/>
            <person name="Song I."/>
            <person name="Kim S."/>
            <person name="Choi T."/>
            <person name="Kim D."/>
            <person name="Ryu S."/>
            <person name="Kim W."/>
        </authorList>
    </citation>
    <scope>NUCLEOTIDE SEQUENCE [LARGE SCALE GENOMIC DNA]</scope>
    <source>
        <tissue evidence="1">Muscle</tissue>
    </source>
</reference>
<dbReference type="EMBL" id="VSRR010101904">
    <property type="protein sequence ID" value="MPC95354.1"/>
    <property type="molecule type" value="Genomic_DNA"/>
</dbReference>
<keyword evidence="2" id="KW-1185">Reference proteome</keyword>
<organism evidence="1 2">
    <name type="scientific">Portunus trituberculatus</name>
    <name type="common">Swimming crab</name>
    <name type="synonym">Neptunus trituberculatus</name>
    <dbReference type="NCBI Taxonomy" id="210409"/>
    <lineage>
        <taxon>Eukaryota</taxon>
        <taxon>Metazoa</taxon>
        <taxon>Ecdysozoa</taxon>
        <taxon>Arthropoda</taxon>
        <taxon>Crustacea</taxon>
        <taxon>Multicrustacea</taxon>
        <taxon>Malacostraca</taxon>
        <taxon>Eumalacostraca</taxon>
        <taxon>Eucarida</taxon>
        <taxon>Decapoda</taxon>
        <taxon>Pleocyemata</taxon>
        <taxon>Brachyura</taxon>
        <taxon>Eubrachyura</taxon>
        <taxon>Portunoidea</taxon>
        <taxon>Portunidae</taxon>
        <taxon>Portuninae</taxon>
        <taxon>Portunus</taxon>
    </lineage>
</organism>
<protein>
    <submittedName>
        <fullName evidence="1">Uncharacterized protein</fullName>
    </submittedName>
</protein>
<dbReference type="Proteomes" id="UP000324222">
    <property type="component" value="Unassembled WGS sequence"/>
</dbReference>
<sequence>MQGRVNRRQEAYQPSLIETDDLSGGFIGLALNRLGGADHPWSSDVVVIVVAVLRCGACGGGVPGLTFCSSILRRGALVSDEI</sequence>
<proteinExistence type="predicted"/>
<accession>A0A5B7JSR2</accession>